<proteinExistence type="predicted"/>
<dbReference type="EMBL" id="CADEAL010004146">
    <property type="protein sequence ID" value="CAB1452871.1"/>
    <property type="molecule type" value="Genomic_DNA"/>
</dbReference>
<evidence type="ECO:0000313" key="2">
    <source>
        <dbReference type="Proteomes" id="UP001153269"/>
    </source>
</evidence>
<organism evidence="1 2">
    <name type="scientific">Pleuronectes platessa</name>
    <name type="common">European plaice</name>
    <dbReference type="NCBI Taxonomy" id="8262"/>
    <lineage>
        <taxon>Eukaryota</taxon>
        <taxon>Metazoa</taxon>
        <taxon>Chordata</taxon>
        <taxon>Craniata</taxon>
        <taxon>Vertebrata</taxon>
        <taxon>Euteleostomi</taxon>
        <taxon>Actinopterygii</taxon>
        <taxon>Neopterygii</taxon>
        <taxon>Teleostei</taxon>
        <taxon>Neoteleostei</taxon>
        <taxon>Acanthomorphata</taxon>
        <taxon>Carangaria</taxon>
        <taxon>Pleuronectiformes</taxon>
        <taxon>Pleuronectoidei</taxon>
        <taxon>Pleuronectidae</taxon>
        <taxon>Pleuronectes</taxon>
    </lineage>
</organism>
<evidence type="ECO:0000313" key="1">
    <source>
        <dbReference type="EMBL" id="CAB1452871.1"/>
    </source>
</evidence>
<comment type="caution">
    <text evidence="1">The sequence shown here is derived from an EMBL/GenBank/DDBJ whole genome shotgun (WGS) entry which is preliminary data.</text>
</comment>
<dbReference type="AlphaFoldDB" id="A0A9N7VID2"/>
<sequence length="87" mass="9152">MAAARSLVSPLPLLLRNFSLNESSSERSIPRVDTDGFHFFLMDEEILSQAAASALSAAQLGLNPAAAAQCSAAPLTHQPPSSRDGRC</sequence>
<reference evidence="1" key="1">
    <citation type="submission" date="2020-03" db="EMBL/GenBank/DDBJ databases">
        <authorList>
            <person name="Weist P."/>
        </authorList>
    </citation>
    <scope>NUCLEOTIDE SEQUENCE</scope>
</reference>
<protein>
    <submittedName>
        <fullName evidence="1">Uncharacterized protein</fullName>
    </submittedName>
</protein>
<dbReference type="Proteomes" id="UP001153269">
    <property type="component" value="Unassembled WGS sequence"/>
</dbReference>
<accession>A0A9N7VID2</accession>
<name>A0A9N7VID2_PLEPL</name>
<keyword evidence="2" id="KW-1185">Reference proteome</keyword>
<gene>
    <name evidence="1" type="ORF">PLEPLA_LOCUS40621</name>
</gene>